<reference evidence="2 3" key="1">
    <citation type="journal article" date="2014" name="Genome Announc.">
        <title>Complete Genome Sequence of Amino Acid-Utilizing Eubacterium acidaminophilum al-2 (DSM 3953).</title>
        <authorList>
            <person name="Poehlein A."/>
            <person name="Andreesen J.R."/>
            <person name="Daniel R."/>
        </authorList>
    </citation>
    <scope>NUCLEOTIDE SEQUENCE [LARGE SCALE GENOMIC DNA]</scope>
    <source>
        <strain evidence="2 3">DSM 3953</strain>
    </source>
</reference>
<dbReference type="EMBL" id="CP007452">
    <property type="protein sequence ID" value="AHM55403.1"/>
    <property type="molecule type" value="Genomic_DNA"/>
</dbReference>
<keyword evidence="3" id="KW-1185">Reference proteome</keyword>
<evidence type="ECO:0000313" key="2">
    <source>
        <dbReference type="EMBL" id="AHM55403.1"/>
    </source>
</evidence>
<evidence type="ECO:0000313" key="3">
    <source>
        <dbReference type="Proteomes" id="UP000019591"/>
    </source>
</evidence>
<sequence>MDFQKHEANKEKRTKKMKFRDRERTGSFDDIMAMSKKKKTQPSKKEKYSSLRNTDFDSYYDEHEDYQY</sequence>
<dbReference type="AlphaFoldDB" id="W8TC69"/>
<name>W8TC69_PEPAC</name>
<accession>W8TC69</accession>
<feature type="compositionally biased region" description="Basic and acidic residues" evidence="1">
    <location>
        <begin position="1"/>
        <end position="11"/>
    </location>
</feature>
<feature type="region of interest" description="Disordered" evidence="1">
    <location>
        <begin position="1"/>
        <end position="52"/>
    </location>
</feature>
<dbReference type="Proteomes" id="UP000019591">
    <property type="component" value="Chromosome"/>
</dbReference>
<dbReference type="PATRIC" id="fig|1286171.3.peg.35"/>
<proteinExistence type="predicted"/>
<protein>
    <submittedName>
        <fullName evidence="2">Uncharacterized protein</fullName>
    </submittedName>
</protein>
<gene>
    <name evidence="2" type="ORF">EAL2_c00410</name>
</gene>
<dbReference type="KEGG" id="eac:EAL2_c00410"/>
<evidence type="ECO:0000256" key="1">
    <source>
        <dbReference type="SAM" id="MobiDB-lite"/>
    </source>
</evidence>
<dbReference type="HOGENOM" id="CLU_2787634_0_0_9"/>
<organism evidence="2 3">
    <name type="scientific">Peptoclostridium acidaminophilum DSM 3953</name>
    <dbReference type="NCBI Taxonomy" id="1286171"/>
    <lineage>
        <taxon>Bacteria</taxon>
        <taxon>Bacillati</taxon>
        <taxon>Bacillota</taxon>
        <taxon>Clostridia</taxon>
        <taxon>Peptostreptococcales</taxon>
        <taxon>Peptoclostridiaceae</taxon>
        <taxon>Peptoclostridium</taxon>
    </lineage>
</organism>